<dbReference type="Gene3D" id="3.90.1150.200">
    <property type="match status" value="1"/>
</dbReference>
<evidence type="ECO:0000313" key="2">
    <source>
        <dbReference type="EMBL" id="TGL51719.1"/>
    </source>
</evidence>
<reference evidence="2" key="1">
    <citation type="journal article" date="2019" name="PLoS Negl. Trop. Dis.">
        <title>Revisiting the worldwide diversity of Leptospira species in the environment.</title>
        <authorList>
            <person name="Vincent A.T."/>
            <person name="Schiettekatte O."/>
            <person name="Bourhy P."/>
            <person name="Veyrier F.J."/>
            <person name="Picardeau M."/>
        </authorList>
    </citation>
    <scope>NUCLEOTIDE SEQUENCE [LARGE SCALE GENOMIC DNA]</scope>
    <source>
        <strain evidence="2">201702454</strain>
    </source>
</reference>
<dbReference type="AlphaFoldDB" id="A0A4R9JR10"/>
<organism evidence="2 3">
    <name type="scientific">Leptospira kemamanensis</name>
    <dbReference type="NCBI Taxonomy" id="2484942"/>
    <lineage>
        <taxon>Bacteria</taxon>
        <taxon>Pseudomonadati</taxon>
        <taxon>Spirochaetota</taxon>
        <taxon>Spirochaetia</taxon>
        <taxon>Leptospirales</taxon>
        <taxon>Leptospiraceae</taxon>
        <taxon>Leptospira</taxon>
    </lineage>
</organism>
<dbReference type="RefSeq" id="WP_135619989.1">
    <property type="nucleotide sequence ID" value="NZ_RQGG01000032.1"/>
</dbReference>
<feature type="domain" description="YdhG-like" evidence="1">
    <location>
        <begin position="21"/>
        <end position="112"/>
    </location>
</feature>
<dbReference type="SUPFAM" id="SSF159888">
    <property type="entry name" value="YdhG-like"/>
    <property type="match status" value="1"/>
</dbReference>
<evidence type="ECO:0000259" key="1">
    <source>
        <dbReference type="Pfam" id="PF08818"/>
    </source>
</evidence>
<sequence>MKTKSPSTIDEYIQSFPKEVQTILTNVRNTIREAAPNSSEAIRYAIPTFIQGGNLVHFAAFRTHIGFYALPSGNTKFQKELANYKIGKGSIQFPLDKPIPFDLIRKIVKFRIQENTLKEKKTKAEQIETKIRRNSWW</sequence>
<evidence type="ECO:0000313" key="3">
    <source>
        <dbReference type="Proteomes" id="UP000297609"/>
    </source>
</evidence>
<dbReference type="EMBL" id="RQGG01000032">
    <property type="protein sequence ID" value="TGL51719.1"/>
    <property type="molecule type" value="Genomic_DNA"/>
</dbReference>
<dbReference type="Proteomes" id="UP000297609">
    <property type="component" value="Unassembled WGS sequence"/>
</dbReference>
<dbReference type="InterPro" id="IPR014922">
    <property type="entry name" value="YdhG-like"/>
</dbReference>
<protein>
    <recommendedName>
        <fullName evidence="1">YdhG-like domain-containing protein</fullName>
    </recommendedName>
</protein>
<proteinExistence type="predicted"/>
<gene>
    <name evidence="2" type="ORF">EHQ59_12630</name>
</gene>
<dbReference type="Pfam" id="PF08818">
    <property type="entry name" value="DUF1801"/>
    <property type="match status" value="1"/>
</dbReference>
<name>A0A4R9JR10_9LEPT</name>
<accession>A0A4R9JR10</accession>
<comment type="caution">
    <text evidence="2">The sequence shown here is derived from an EMBL/GenBank/DDBJ whole genome shotgun (WGS) entry which is preliminary data.</text>
</comment>
<dbReference type="OrthoDB" id="115213at2"/>
<keyword evidence="3" id="KW-1185">Reference proteome</keyword>